<name>A0A5B7CDN6_PORTR</name>
<organism evidence="1 2">
    <name type="scientific">Portunus trituberculatus</name>
    <name type="common">Swimming crab</name>
    <name type="synonym">Neptunus trituberculatus</name>
    <dbReference type="NCBI Taxonomy" id="210409"/>
    <lineage>
        <taxon>Eukaryota</taxon>
        <taxon>Metazoa</taxon>
        <taxon>Ecdysozoa</taxon>
        <taxon>Arthropoda</taxon>
        <taxon>Crustacea</taxon>
        <taxon>Multicrustacea</taxon>
        <taxon>Malacostraca</taxon>
        <taxon>Eumalacostraca</taxon>
        <taxon>Eucarida</taxon>
        <taxon>Decapoda</taxon>
        <taxon>Pleocyemata</taxon>
        <taxon>Brachyura</taxon>
        <taxon>Eubrachyura</taxon>
        <taxon>Portunoidea</taxon>
        <taxon>Portunidae</taxon>
        <taxon>Portuninae</taxon>
        <taxon>Portunus</taxon>
    </lineage>
</organism>
<comment type="caution">
    <text evidence="1">The sequence shown here is derived from an EMBL/GenBank/DDBJ whole genome shotgun (WGS) entry which is preliminary data.</text>
</comment>
<evidence type="ECO:0000313" key="1">
    <source>
        <dbReference type="EMBL" id="MPC07712.1"/>
    </source>
</evidence>
<gene>
    <name evidence="1" type="ORF">E2C01_000277</name>
</gene>
<accession>A0A5B7CDN6</accession>
<keyword evidence="2" id="KW-1185">Reference proteome</keyword>
<dbReference type="Proteomes" id="UP000324222">
    <property type="component" value="Unassembled WGS sequence"/>
</dbReference>
<dbReference type="EMBL" id="VSRR010000006">
    <property type="protein sequence ID" value="MPC07712.1"/>
    <property type="molecule type" value="Genomic_DNA"/>
</dbReference>
<protein>
    <submittedName>
        <fullName evidence="1">Uncharacterized protein</fullName>
    </submittedName>
</protein>
<sequence>MVDTAHLASATTLQAPLSCWTQPSSQWSRTSEYQHQPLEARASIAAAQSCLRASGGRTQGSWAGVDSTGFGRLLVLPWRPAVSFDLT</sequence>
<proteinExistence type="predicted"/>
<dbReference type="AlphaFoldDB" id="A0A5B7CDN6"/>
<reference evidence="1 2" key="1">
    <citation type="submission" date="2019-05" db="EMBL/GenBank/DDBJ databases">
        <title>Another draft genome of Portunus trituberculatus and its Hox gene families provides insights of decapod evolution.</title>
        <authorList>
            <person name="Jeong J.-H."/>
            <person name="Song I."/>
            <person name="Kim S."/>
            <person name="Choi T."/>
            <person name="Kim D."/>
            <person name="Ryu S."/>
            <person name="Kim W."/>
        </authorList>
    </citation>
    <scope>NUCLEOTIDE SEQUENCE [LARGE SCALE GENOMIC DNA]</scope>
    <source>
        <tissue evidence="1">Muscle</tissue>
    </source>
</reference>
<evidence type="ECO:0000313" key="2">
    <source>
        <dbReference type="Proteomes" id="UP000324222"/>
    </source>
</evidence>